<comment type="similarity">
    <text evidence="2">Belongs to the DoxX family.</text>
</comment>
<comment type="caution">
    <text evidence="8">The sequence shown here is derived from an EMBL/GenBank/DDBJ whole genome shotgun (WGS) entry which is preliminary data.</text>
</comment>
<comment type="subcellular location">
    <subcellularLocation>
        <location evidence="1">Cell membrane</location>
        <topology evidence="1">Multi-pass membrane protein</topology>
    </subcellularLocation>
</comment>
<evidence type="ECO:0000256" key="7">
    <source>
        <dbReference type="SAM" id="Phobius"/>
    </source>
</evidence>
<keyword evidence="6 7" id="KW-0472">Membrane</keyword>
<keyword evidence="3" id="KW-1003">Cell membrane</keyword>
<organism evidence="8 9">
    <name type="scientific">Ancylobacter novellus</name>
    <name type="common">Thiobacillus novellus</name>
    <dbReference type="NCBI Taxonomy" id="921"/>
    <lineage>
        <taxon>Bacteria</taxon>
        <taxon>Pseudomonadati</taxon>
        <taxon>Pseudomonadota</taxon>
        <taxon>Alphaproteobacteria</taxon>
        <taxon>Hyphomicrobiales</taxon>
        <taxon>Xanthobacteraceae</taxon>
        <taxon>Ancylobacter</taxon>
    </lineage>
</organism>
<keyword evidence="4 7" id="KW-0812">Transmembrane</keyword>
<gene>
    <name evidence="8" type="ORF">DI549_16395</name>
</gene>
<evidence type="ECO:0000313" key="9">
    <source>
        <dbReference type="Proteomes" id="UP000248887"/>
    </source>
</evidence>
<evidence type="ECO:0000256" key="1">
    <source>
        <dbReference type="ARBA" id="ARBA00004651"/>
    </source>
</evidence>
<dbReference type="Pfam" id="PF07681">
    <property type="entry name" value="DoxX"/>
    <property type="match status" value="1"/>
</dbReference>
<feature type="transmembrane region" description="Helical" evidence="7">
    <location>
        <begin position="103"/>
        <end position="122"/>
    </location>
</feature>
<dbReference type="GO" id="GO:0005886">
    <property type="term" value="C:plasma membrane"/>
    <property type="evidence" value="ECO:0007669"/>
    <property type="project" value="UniProtKB-SubCell"/>
</dbReference>
<keyword evidence="5 7" id="KW-1133">Transmembrane helix</keyword>
<dbReference type="Proteomes" id="UP000248887">
    <property type="component" value="Unassembled WGS sequence"/>
</dbReference>
<dbReference type="PANTHER" id="PTHR33452:SF1">
    <property type="entry name" value="INNER MEMBRANE PROTEIN YPHA-RELATED"/>
    <property type="match status" value="1"/>
</dbReference>
<evidence type="ECO:0000256" key="4">
    <source>
        <dbReference type="ARBA" id="ARBA00022692"/>
    </source>
</evidence>
<evidence type="ECO:0000313" key="8">
    <source>
        <dbReference type="EMBL" id="PZQ80679.1"/>
    </source>
</evidence>
<dbReference type="EMBL" id="QFQD01000058">
    <property type="protein sequence ID" value="PZQ80679.1"/>
    <property type="molecule type" value="Genomic_DNA"/>
</dbReference>
<accession>A0A2W5QWR9</accession>
<evidence type="ECO:0000256" key="5">
    <source>
        <dbReference type="ARBA" id="ARBA00022989"/>
    </source>
</evidence>
<reference evidence="8 9" key="1">
    <citation type="submission" date="2017-08" db="EMBL/GenBank/DDBJ databases">
        <title>Infants hospitalized years apart are colonized by the same room-sourced microbial strains.</title>
        <authorList>
            <person name="Brooks B."/>
            <person name="Olm M.R."/>
            <person name="Firek B.A."/>
            <person name="Baker R."/>
            <person name="Thomas B.C."/>
            <person name="Morowitz M.J."/>
            <person name="Banfield J.F."/>
        </authorList>
    </citation>
    <scope>NUCLEOTIDE SEQUENCE [LARGE SCALE GENOMIC DNA]</scope>
    <source>
        <strain evidence="8">S2_005_001_R2_27</strain>
    </source>
</reference>
<proteinExistence type="inferred from homology"/>
<dbReference type="InterPro" id="IPR051907">
    <property type="entry name" value="DoxX-like_oxidoreductase"/>
</dbReference>
<protein>
    <submittedName>
        <fullName evidence="8">DoxX family protein</fullName>
    </submittedName>
</protein>
<dbReference type="PANTHER" id="PTHR33452">
    <property type="entry name" value="OXIDOREDUCTASE CATD-RELATED"/>
    <property type="match status" value="1"/>
</dbReference>
<evidence type="ECO:0000256" key="3">
    <source>
        <dbReference type="ARBA" id="ARBA00022475"/>
    </source>
</evidence>
<dbReference type="AlphaFoldDB" id="A0A2W5QWR9"/>
<feature type="transmembrane region" description="Helical" evidence="7">
    <location>
        <begin position="47"/>
        <end position="66"/>
    </location>
</feature>
<evidence type="ECO:0000256" key="2">
    <source>
        <dbReference type="ARBA" id="ARBA00006679"/>
    </source>
</evidence>
<dbReference type="InterPro" id="IPR032808">
    <property type="entry name" value="DoxX"/>
</dbReference>
<sequence>MERLVDPLACAARLLLAALFIHEGWQKIGAYADIAGYMQAHGVPGQLLPLVILTELGGGLLVAVGLATRASAFALAGFCVLAALIFHAASGDGEQLIQLEKNIAIAGGFLALTAFGAGRWSLDAWLAGVLGSGKRRAD</sequence>
<evidence type="ECO:0000256" key="6">
    <source>
        <dbReference type="ARBA" id="ARBA00023136"/>
    </source>
</evidence>
<feature type="transmembrane region" description="Helical" evidence="7">
    <location>
        <begin position="72"/>
        <end position="91"/>
    </location>
</feature>
<name>A0A2W5QWR9_ANCNO</name>